<protein>
    <submittedName>
        <fullName evidence="2">Uncharacterized protein</fullName>
    </submittedName>
</protein>
<dbReference type="Proteomes" id="UP000218542">
    <property type="component" value="Unassembled WGS sequence"/>
</dbReference>
<comment type="caution">
    <text evidence="2">The sequence shown here is derived from an EMBL/GenBank/DDBJ whole genome shotgun (WGS) entry which is preliminary data.</text>
</comment>
<name>A0A286U302_9BACT</name>
<feature type="signal peptide" evidence="1">
    <location>
        <begin position="1"/>
        <end position="21"/>
    </location>
</feature>
<keyword evidence="1" id="KW-0732">Signal</keyword>
<gene>
    <name evidence="2" type="ORF">SCALIN_C34_0002</name>
</gene>
<dbReference type="RefSeq" id="WP_096895842.1">
    <property type="nucleotide sequence ID" value="NZ_BAOS01000034.1"/>
</dbReference>
<sequence length="523" mass="57209">MKKKFLLIGLAAFFFVGMLFATFPTVSEAIPPFARKYKTACTTCHWGTFPKLNAFGRAFFANGLRMPGGGDEVFVKEEPVKMGAPAWSKLFPKAVWPGSIPHLPAIGFKMVSEFAITRERPKNPRGGTLGSPERSQDTSFTGIESLEVLFGGTFGETLSFFGAGSIDELERAYLNYAPYLFGEQGHFNFRFGRLDMRGTPMSSHRKQLSLSNYMMDVMPTISAGNFFGFHPAQNGIEIWGSWNGPKGRGGFEWAAGIVNGETGEGSELFDGSGDMDTIITNMVGDDGVLGGIFGGEINKSKDWYVTVSYKIGGMGVLGEESVDDSLAAKENWRDDSVRIKGYYYRGVTGAYIDDPTSGAFGNPIDGGLFDSEANRFERFGVLVDANWRNFNFIGAASFMEDDIKGTITYGAGTFGSNLAQESGSSFHTSIYTAELQCVVLPWLIPAVRVENVNPDYDVRDIGSFTKYSFDATIVPRANFKVVAGAHWSDYQDEQTGTDGNEADRVDLGSFLDTTYRLGVDIAF</sequence>
<dbReference type="AlphaFoldDB" id="A0A286U302"/>
<evidence type="ECO:0000313" key="2">
    <source>
        <dbReference type="EMBL" id="GAX62451.1"/>
    </source>
</evidence>
<evidence type="ECO:0000313" key="3">
    <source>
        <dbReference type="Proteomes" id="UP000218542"/>
    </source>
</evidence>
<accession>A0A286U302</accession>
<reference evidence="3" key="1">
    <citation type="journal article" date="2017" name="Environ. Microbiol. Rep.">
        <title>Genetic Diversity of Marine Anaerobic Ammonium-Oxidizing Bacteria as Revealed by Genomic and Proteomic Analyses of 'Candidatus Scalindua japonica'.</title>
        <authorList>
            <person name="Oshiki M."/>
            <person name="Mizuto K."/>
            <person name="Kimura Z."/>
            <person name="Kindaichi T."/>
            <person name="Satoh H."/>
            <person name="Okabe S."/>
        </authorList>
    </citation>
    <scope>NUCLEOTIDE SEQUENCE [LARGE SCALE GENOMIC DNA]</scope>
    <source>
        <strain evidence="3">husup-a2</strain>
    </source>
</reference>
<evidence type="ECO:0000256" key="1">
    <source>
        <dbReference type="SAM" id="SignalP"/>
    </source>
</evidence>
<proteinExistence type="predicted"/>
<dbReference type="OrthoDB" id="1523345at2"/>
<dbReference type="EMBL" id="BAOS01000034">
    <property type="protein sequence ID" value="GAX62451.1"/>
    <property type="molecule type" value="Genomic_DNA"/>
</dbReference>
<feature type="chain" id="PRO_5012877372" evidence="1">
    <location>
        <begin position="22"/>
        <end position="523"/>
    </location>
</feature>
<keyword evidence="3" id="KW-1185">Reference proteome</keyword>
<organism evidence="2 3">
    <name type="scientific">Candidatus Scalindua japonica</name>
    <dbReference type="NCBI Taxonomy" id="1284222"/>
    <lineage>
        <taxon>Bacteria</taxon>
        <taxon>Pseudomonadati</taxon>
        <taxon>Planctomycetota</taxon>
        <taxon>Candidatus Brocadiia</taxon>
        <taxon>Candidatus Brocadiales</taxon>
        <taxon>Candidatus Scalinduaceae</taxon>
        <taxon>Candidatus Scalindua</taxon>
    </lineage>
</organism>